<feature type="region of interest" description="Disordered" evidence="1">
    <location>
        <begin position="510"/>
        <end position="537"/>
    </location>
</feature>
<dbReference type="OrthoDB" id="2593174at2759"/>
<keyword evidence="3" id="KW-1185">Reference proteome</keyword>
<gene>
    <name evidence="2" type="ORF">BCR39DRAFT_597761</name>
</gene>
<feature type="region of interest" description="Disordered" evidence="1">
    <location>
        <begin position="912"/>
        <end position="938"/>
    </location>
</feature>
<feature type="compositionally biased region" description="Polar residues" evidence="1">
    <location>
        <begin position="267"/>
        <end position="281"/>
    </location>
</feature>
<reference evidence="2 3" key="1">
    <citation type="submission" date="2016-07" db="EMBL/GenBank/DDBJ databases">
        <title>Pervasive Adenine N6-methylation of Active Genes in Fungi.</title>
        <authorList>
            <consortium name="DOE Joint Genome Institute"/>
            <person name="Mondo S.J."/>
            <person name="Dannebaum R.O."/>
            <person name="Kuo R.C."/>
            <person name="Labutti K."/>
            <person name="Haridas S."/>
            <person name="Kuo A."/>
            <person name="Salamov A."/>
            <person name="Ahrendt S.R."/>
            <person name="Lipzen A."/>
            <person name="Sullivan W."/>
            <person name="Andreopoulos W.B."/>
            <person name="Clum A."/>
            <person name="Lindquist E."/>
            <person name="Daum C."/>
            <person name="Ramamoorthy G.K."/>
            <person name="Gryganskyi A."/>
            <person name="Culley D."/>
            <person name="Magnuson J.K."/>
            <person name="James T.Y."/>
            <person name="O'Malley M.A."/>
            <person name="Stajich J.E."/>
            <person name="Spatafora J.W."/>
            <person name="Visel A."/>
            <person name="Grigoriev I.V."/>
        </authorList>
    </citation>
    <scope>NUCLEOTIDE SEQUENCE [LARGE SCALE GENOMIC DNA]</scope>
    <source>
        <strain evidence="2 3">68-887.2</strain>
    </source>
</reference>
<dbReference type="Proteomes" id="UP000193986">
    <property type="component" value="Unassembled WGS sequence"/>
</dbReference>
<proteinExistence type="predicted"/>
<feature type="region of interest" description="Disordered" evidence="1">
    <location>
        <begin position="1"/>
        <end position="23"/>
    </location>
</feature>
<feature type="compositionally biased region" description="Basic and acidic residues" evidence="1">
    <location>
        <begin position="299"/>
        <end position="314"/>
    </location>
</feature>
<feature type="compositionally biased region" description="Basic and acidic residues" evidence="1">
    <location>
        <begin position="204"/>
        <end position="215"/>
    </location>
</feature>
<accession>A0A1Y2BBC3</accession>
<feature type="region of interest" description="Disordered" evidence="1">
    <location>
        <begin position="580"/>
        <end position="611"/>
    </location>
</feature>
<protein>
    <submittedName>
        <fullName evidence="2">Uncharacterized protein</fullName>
    </submittedName>
</protein>
<feature type="compositionally biased region" description="Basic and acidic residues" evidence="1">
    <location>
        <begin position="336"/>
        <end position="354"/>
    </location>
</feature>
<feature type="compositionally biased region" description="Polar residues" evidence="1">
    <location>
        <begin position="44"/>
        <end position="63"/>
    </location>
</feature>
<dbReference type="STRING" id="71784.A0A1Y2BBC3"/>
<feature type="region of interest" description="Disordered" evidence="1">
    <location>
        <begin position="149"/>
        <end position="238"/>
    </location>
</feature>
<dbReference type="AlphaFoldDB" id="A0A1Y2BBC3"/>
<dbReference type="InParanoid" id="A0A1Y2BBC3"/>
<name>A0A1Y2BBC3_9TREE</name>
<comment type="caution">
    <text evidence="2">The sequence shown here is derived from an EMBL/GenBank/DDBJ whole genome shotgun (WGS) entry which is preliminary data.</text>
</comment>
<evidence type="ECO:0000256" key="1">
    <source>
        <dbReference type="SAM" id="MobiDB-lite"/>
    </source>
</evidence>
<feature type="compositionally biased region" description="Low complexity" evidence="1">
    <location>
        <begin position="362"/>
        <end position="381"/>
    </location>
</feature>
<feature type="compositionally biased region" description="Acidic residues" evidence="1">
    <location>
        <begin position="193"/>
        <end position="203"/>
    </location>
</feature>
<dbReference type="EMBL" id="MCFC01000011">
    <property type="protein sequence ID" value="ORY32128.1"/>
    <property type="molecule type" value="Genomic_DNA"/>
</dbReference>
<organism evidence="2 3">
    <name type="scientific">Naematelia encephala</name>
    <dbReference type="NCBI Taxonomy" id="71784"/>
    <lineage>
        <taxon>Eukaryota</taxon>
        <taxon>Fungi</taxon>
        <taxon>Dikarya</taxon>
        <taxon>Basidiomycota</taxon>
        <taxon>Agaricomycotina</taxon>
        <taxon>Tremellomycetes</taxon>
        <taxon>Tremellales</taxon>
        <taxon>Naemateliaceae</taxon>
        <taxon>Naematelia</taxon>
    </lineage>
</organism>
<feature type="compositionally biased region" description="Polar residues" evidence="1">
    <location>
        <begin position="517"/>
        <end position="537"/>
    </location>
</feature>
<evidence type="ECO:0000313" key="2">
    <source>
        <dbReference type="EMBL" id="ORY32128.1"/>
    </source>
</evidence>
<feature type="compositionally biased region" description="Low complexity" evidence="1">
    <location>
        <begin position="9"/>
        <end position="20"/>
    </location>
</feature>
<feature type="region of interest" description="Disordered" evidence="1">
    <location>
        <begin position="267"/>
        <end position="386"/>
    </location>
</feature>
<sequence>MASNAIAGPSSSPSSSPVVPAGARNLRVNKRVINLVNPADPNDFSAQSMSPNVSADLSNSGSKQRGERESTPQLQIQIENASSFTPMGIDRNGVKGILRPSGTPGSGNGVRFFPKNRFRVITPNQSLAKPPPSPTSNSFLSQLLAVTIPSMSPRRNPPPTAPDESWEVPGQEGEISLVASSVASRDHSLREIQEEEEDEEEEDTSHSRDRWDGVPETHSSPLGLPPSELPSLEMRVPEDVSNLLSQQFSGVGMDSDSFSASEFQAYTRANESSRSVGTDDNPTIRRALPPLEDKEDEVEQHAKENNESVDENKPTESIFADMSAEQAELSWPLSRPHSDVQKENDDDTRFHSMIDQDPADYATSPLPRPSRASSAAPTPRTKAADSTQFFDCTSSSFNNSLTLSPTPLPVLVHSSDSTSSLATSRNTPSPMLKPTKDLFDAHNSLATSLRAELELYKNLAGKLHAEVSERDNALGELNLRCLQGEGWRVQLEAAQAEVTRLKTHQPQSPMLLGLRASPNNMSSPTPMRRTTSADRTTVAESEQRDLEIRLAKATSEQSALVKQVEQGRVERERLKLRLEEAEQRASEVDQKERDGQVKRQKEVEEREGRESDALKRLEDMEYQLSAAREDLEEAKHQCEEAMEDVEALRSKLNDTESGAEDLQQRLDETLHELEDTRHELADMQHERDTAEDEIHRLKEDAIELQSTLRHGEETTAKLDELERQLESERYHRQEAERGYAEAKSGKEHLEVEINQLQEELRTARAEIALGSTTSITTPDEVRRLRAESASKDLEIVKLQRRKAELKEDREMLNIALSSKQQELELMKRKFGVAGVAGSTPLGNSRTVSSTAINNASTPIMGDKINTNTPFTKDVNARRTSARITSSSLMTPAPKHGVKLHPITATVRKDRLLRRTSVPEEEEDENRPPKSSRQTQTRIIARERLLA</sequence>
<evidence type="ECO:0000313" key="3">
    <source>
        <dbReference type="Proteomes" id="UP000193986"/>
    </source>
</evidence>
<feature type="region of interest" description="Disordered" evidence="1">
    <location>
        <begin position="37"/>
        <end position="74"/>
    </location>
</feature>
<feature type="compositionally biased region" description="Polar residues" evidence="1">
    <location>
        <begin position="928"/>
        <end position="937"/>
    </location>
</feature>